<dbReference type="InterPro" id="IPR035890">
    <property type="entry name" value="Anti-sigma-28_factor_FlgM_sf"/>
</dbReference>
<feature type="region of interest" description="Disordered" evidence="1">
    <location>
        <begin position="1"/>
        <end position="52"/>
    </location>
</feature>
<name>A0ABR6YV43_9FIRM</name>
<evidence type="ECO:0008006" key="4">
    <source>
        <dbReference type="Google" id="ProtNLM"/>
    </source>
</evidence>
<evidence type="ECO:0000256" key="1">
    <source>
        <dbReference type="SAM" id="MobiDB-lite"/>
    </source>
</evidence>
<dbReference type="RefSeq" id="WP_186893645.1">
    <property type="nucleotide sequence ID" value="NZ_WJBE01000004.1"/>
</dbReference>
<comment type="caution">
    <text evidence="2">The sequence shown here is derived from an EMBL/GenBank/DDBJ whole genome shotgun (WGS) entry which is preliminary data.</text>
</comment>
<feature type="compositionally biased region" description="Basic and acidic residues" evidence="1">
    <location>
        <begin position="23"/>
        <end position="39"/>
    </location>
</feature>
<sequence length="101" mass="10913">MKISLGNNPVVQSKIGQDTATESSRRVDAEKKGISKNKQDSSTISNSRSATFEDSRVATAKSAILYDVTVKDSSRLSELKEAVKNGTYHVPTEALVDALLK</sequence>
<dbReference type="SUPFAM" id="SSF101498">
    <property type="entry name" value="Anti-sigma factor FlgM"/>
    <property type="match status" value="1"/>
</dbReference>
<feature type="compositionally biased region" description="Polar residues" evidence="1">
    <location>
        <begin position="1"/>
        <end position="22"/>
    </location>
</feature>
<dbReference type="EMBL" id="WJBE01000004">
    <property type="protein sequence ID" value="MBC3899075.1"/>
    <property type="molecule type" value="Genomic_DNA"/>
</dbReference>
<keyword evidence="3" id="KW-1185">Reference proteome</keyword>
<accession>A0ABR6YV43</accession>
<reference evidence="2 3" key="1">
    <citation type="journal article" date="2020" name="mSystems">
        <title>Defining Genomic and Predicted Metabolic Features of the Acetobacterium Genus.</title>
        <authorList>
            <person name="Ross D.E."/>
            <person name="Marshall C.W."/>
            <person name="Gulliver D."/>
            <person name="May H.D."/>
            <person name="Norman R.S."/>
        </authorList>
    </citation>
    <scope>NUCLEOTIDE SEQUENCE [LARGE SCALE GENOMIC DNA]</scope>
    <source>
        <strain evidence="2 3">DSM 4132</strain>
    </source>
</reference>
<gene>
    <name evidence="2" type="ORF">GH811_05535</name>
</gene>
<organism evidence="2 3">
    <name type="scientific">Acetobacterium malicum</name>
    <dbReference type="NCBI Taxonomy" id="52692"/>
    <lineage>
        <taxon>Bacteria</taxon>
        <taxon>Bacillati</taxon>
        <taxon>Bacillota</taxon>
        <taxon>Clostridia</taxon>
        <taxon>Eubacteriales</taxon>
        <taxon>Eubacteriaceae</taxon>
        <taxon>Acetobacterium</taxon>
    </lineage>
</organism>
<evidence type="ECO:0000313" key="3">
    <source>
        <dbReference type="Proteomes" id="UP000622405"/>
    </source>
</evidence>
<feature type="compositionally biased region" description="Polar residues" evidence="1">
    <location>
        <begin position="40"/>
        <end position="50"/>
    </location>
</feature>
<protein>
    <recommendedName>
        <fullName evidence="4">Anti-sigma-28 factor FlgM C-terminal domain-containing protein</fullName>
    </recommendedName>
</protein>
<proteinExistence type="predicted"/>
<evidence type="ECO:0000313" key="2">
    <source>
        <dbReference type="EMBL" id="MBC3899075.1"/>
    </source>
</evidence>
<dbReference type="Proteomes" id="UP000622405">
    <property type="component" value="Unassembled WGS sequence"/>
</dbReference>